<evidence type="ECO:0000313" key="2">
    <source>
        <dbReference type="EMBL" id="GLH70151.1"/>
    </source>
</evidence>
<evidence type="ECO:0008006" key="4">
    <source>
        <dbReference type="Google" id="ProtNLM"/>
    </source>
</evidence>
<reference evidence="2 3" key="1">
    <citation type="journal article" date="2023" name="Antonie Van Leeuwenhoek">
        <title>Mesoterricola silvestris gen. nov., sp. nov., Mesoterricola sediminis sp. nov., Geothrix oryzae sp. nov., Geothrix edaphica sp. nov., Geothrix rubra sp. nov., and Geothrix limicola sp. nov., six novel members of Acidobacteriota isolated from soils.</title>
        <authorList>
            <person name="Itoh H."/>
            <person name="Sugisawa Y."/>
            <person name="Mise K."/>
            <person name="Xu Z."/>
            <person name="Kuniyasu M."/>
            <person name="Ushijima N."/>
            <person name="Kawano K."/>
            <person name="Kobayashi E."/>
            <person name="Shiratori Y."/>
            <person name="Masuda Y."/>
            <person name="Senoo K."/>
        </authorList>
    </citation>
    <scope>NUCLEOTIDE SEQUENCE [LARGE SCALE GENOMIC DNA]</scope>
    <source>
        <strain evidence="2 3">Red803</strain>
    </source>
</reference>
<dbReference type="Proteomes" id="UP001165089">
    <property type="component" value="Unassembled WGS sequence"/>
</dbReference>
<dbReference type="PROSITE" id="PS51257">
    <property type="entry name" value="PROKAR_LIPOPROTEIN"/>
    <property type="match status" value="1"/>
</dbReference>
<dbReference type="RefSeq" id="WP_285724591.1">
    <property type="nucleotide sequence ID" value="NZ_BSDD01000003.1"/>
</dbReference>
<proteinExistence type="predicted"/>
<dbReference type="EMBL" id="BSDD01000003">
    <property type="protein sequence ID" value="GLH70151.1"/>
    <property type="molecule type" value="Genomic_DNA"/>
</dbReference>
<feature type="chain" id="PRO_5045830382" description="Lipoprotein" evidence="1">
    <location>
        <begin position="21"/>
        <end position="206"/>
    </location>
</feature>
<evidence type="ECO:0000313" key="3">
    <source>
        <dbReference type="Proteomes" id="UP001165089"/>
    </source>
</evidence>
<protein>
    <recommendedName>
        <fullName evidence="4">Lipoprotein</fullName>
    </recommendedName>
</protein>
<keyword evidence="1" id="KW-0732">Signal</keyword>
<accession>A0ABQ5Q757</accession>
<gene>
    <name evidence="2" type="ORF">GETHPA_16840</name>
</gene>
<evidence type="ECO:0000256" key="1">
    <source>
        <dbReference type="SAM" id="SignalP"/>
    </source>
</evidence>
<comment type="caution">
    <text evidence="2">The sequence shown here is derived from an EMBL/GenBank/DDBJ whole genome shotgun (WGS) entry which is preliminary data.</text>
</comment>
<sequence length="206" mass="22372">MTSKALILLTPLLLACGRPAADVLRQQPAPVLSLELSLPEGPGQAELKRAYLAAFRERFGRGLDTEATAPAPERIQLIVMIGSRSPHSESDARRDRTADQLTSVAAGSPFGLIHSAVGPKSNYEQQVDRLGYRPGSITGQALVLRTGKPSFQEYLRLDPLPIIRRMHPLGEEARNHGGIEAEEADAVAREILALLKEKFGWVPPNA</sequence>
<organism evidence="2 3">
    <name type="scientific">Geothrix rubra</name>
    <dbReference type="NCBI Taxonomy" id="2927977"/>
    <lineage>
        <taxon>Bacteria</taxon>
        <taxon>Pseudomonadati</taxon>
        <taxon>Acidobacteriota</taxon>
        <taxon>Holophagae</taxon>
        <taxon>Holophagales</taxon>
        <taxon>Holophagaceae</taxon>
        <taxon>Geothrix</taxon>
    </lineage>
</organism>
<keyword evidence="3" id="KW-1185">Reference proteome</keyword>
<name>A0ABQ5Q757_9BACT</name>
<feature type="signal peptide" evidence="1">
    <location>
        <begin position="1"/>
        <end position="20"/>
    </location>
</feature>